<dbReference type="OrthoDB" id="6886636at2"/>
<dbReference type="EMBL" id="AWSQ01000007">
    <property type="protein sequence ID" value="KFX68177.1"/>
    <property type="molecule type" value="Genomic_DNA"/>
</dbReference>
<sequence>MKVRFAVVEPAILEQVRAGVEQLQRAVDTGDMDDLDEATAHLLDLTAGCRSIDLSEERWHRFLSEIRREDPDFESRYLLPGKRCASLLPGISTDAHVLEIPMDDESGDVDV</sequence>
<keyword evidence="2" id="KW-1185">Reference proteome</keyword>
<gene>
    <name evidence="1" type="ORF">TMS3_0120060</name>
</gene>
<evidence type="ECO:0000313" key="2">
    <source>
        <dbReference type="Proteomes" id="UP000030063"/>
    </source>
</evidence>
<comment type="caution">
    <text evidence="1">The sequence shown here is derived from an EMBL/GenBank/DDBJ whole genome shotgun (WGS) entry which is preliminary data.</text>
</comment>
<dbReference type="AlphaFoldDB" id="A0A0A1YEC9"/>
<protein>
    <submittedName>
        <fullName evidence="1">Uncharacterized protein</fullName>
    </submittedName>
</protein>
<dbReference type="STRING" id="1395571.TMS3_0120060"/>
<reference evidence="1 2" key="1">
    <citation type="journal article" date="2014" name="Genome Announc.">
        <title>Draft Genome Sequence of Petroleum Oil-Degrading Marine Bacterium Pseudomonas taeanensis Strain MS-3, Isolated from a Crude Oil-Contaminated Seashore.</title>
        <authorList>
            <person name="Lee S.Y."/>
            <person name="Kim S.H."/>
            <person name="Lee D.G."/>
            <person name="Shin S."/>
            <person name="Yun S.H."/>
            <person name="Choi C.W."/>
            <person name="Chung Y.H."/>
            <person name="Choi J.S."/>
            <person name="Kahng H.Y."/>
            <person name="Kim S.I."/>
        </authorList>
    </citation>
    <scope>NUCLEOTIDE SEQUENCE [LARGE SCALE GENOMIC DNA]</scope>
    <source>
        <strain evidence="1 2">MS-3</strain>
    </source>
</reference>
<proteinExistence type="predicted"/>
<name>A0A0A1YEC9_9PSED</name>
<evidence type="ECO:0000313" key="1">
    <source>
        <dbReference type="EMBL" id="KFX68177.1"/>
    </source>
</evidence>
<dbReference type="Proteomes" id="UP000030063">
    <property type="component" value="Unassembled WGS sequence"/>
</dbReference>
<accession>A0A0A1YEC9</accession>
<dbReference type="RefSeq" id="WP_025166984.1">
    <property type="nucleotide sequence ID" value="NZ_AWSQ01000007.1"/>
</dbReference>
<organism evidence="1 2">
    <name type="scientific">Pseudomonas taeanensis MS-3</name>
    <dbReference type="NCBI Taxonomy" id="1395571"/>
    <lineage>
        <taxon>Bacteria</taxon>
        <taxon>Pseudomonadati</taxon>
        <taxon>Pseudomonadota</taxon>
        <taxon>Gammaproteobacteria</taxon>
        <taxon>Pseudomonadales</taxon>
        <taxon>Pseudomonadaceae</taxon>
        <taxon>Pseudomonas</taxon>
    </lineage>
</organism>